<feature type="non-terminal residue" evidence="2">
    <location>
        <position position="73"/>
    </location>
</feature>
<feature type="non-terminal residue" evidence="2">
    <location>
        <position position="1"/>
    </location>
</feature>
<organism evidence="2">
    <name type="scientific">uncultured Chthoniobacterales bacterium</name>
    <dbReference type="NCBI Taxonomy" id="1836801"/>
    <lineage>
        <taxon>Bacteria</taxon>
        <taxon>Pseudomonadati</taxon>
        <taxon>Verrucomicrobiota</taxon>
        <taxon>Spartobacteria</taxon>
        <taxon>Chthoniobacterales</taxon>
        <taxon>environmental samples</taxon>
    </lineage>
</organism>
<dbReference type="EMBL" id="CADCTA010000005">
    <property type="protein sequence ID" value="CAA9212452.1"/>
    <property type="molecule type" value="Genomic_DNA"/>
</dbReference>
<proteinExistence type="predicted"/>
<evidence type="ECO:0000313" key="2">
    <source>
        <dbReference type="EMBL" id="CAA9212452.1"/>
    </source>
</evidence>
<sequence>GLRNPAGSSPASESGERHVAGSAAKLARTGKSLAKRGGASVADLEANPSGMGARSSCAARHCTVRGRERDRCL</sequence>
<feature type="region of interest" description="Disordered" evidence="1">
    <location>
        <begin position="1"/>
        <end position="73"/>
    </location>
</feature>
<reference evidence="2" key="1">
    <citation type="submission" date="2020-02" db="EMBL/GenBank/DDBJ databases">
        <authorList>
            <person name="Meier V. D."/>
        </authorList>
    </citation>
    <scope>NUCLEOTIDE SEQUENCE</scope>
    <source>
        <strain evidence="2">AVDCRST_MAG42</strain>
    </source>
</reference>
<accession>A0A6J4H2B9</accession>
<dbReference type="AlphaFoldDB" id="A0A6J4H2B9"/>
<gene>
    <name evidence="2" type="ORF">AVDCRST_MAG42-26</name>
</gene>
<protein>
    <submittedName>
        <fullName evidence="2">Uncharacterized protein</fullName>
    </submittedName>
</protein>
<evidence type="ECO:0000256" key="1">
    <source>
        <dbReference type="SAM" id="MobiDB-lite"/>
    </source>
</evidence>
<feature type="compositionally biased region" description="Polar residues" evidence="1">
    <location>
        <begin position="1"/>
        <end position="12"/>
    </location>
</feature>
<name>A0A6J4H2B9_9BACT</name>